<accession>A0A8S5R378</accession>
<dbReference type="EMBL" id="BK015797">
    <property type="protein sequence ID" value="DAE25429.1"/>
    <property type="molecule type" value="Genomic_DNA"/>
</dbReference>
<sequence>MALLCERKDYLAKMKSKPMDIFDKIHDILNELQIRKE</sequence>
<reference evidence="1" key="1">
    <citation type="journal article" date="2021" name="Proc. Natl. Acad. Sci. U.S.A.">
        <title>A Catalog of Tens of Thousands of Viruses from Human Metagenomes Reveals Hidden Associations with Chronic Diseases.</title>
        <authorList>
            <person name="Tisza M.J."/>
            <person name="Buck C.B."/>
        </authorList>
    </citation>
    <scope>NUCLEOTIDE SEQUENCE</scope>
    <source>
        <strain evidence="1">Ct6d71</strain>
    </source>
</reference>
<evidence type="ECO:0000313" key="1">
    <source>
        <dbReference type="EMBL" id="DAE25429.1"/>
    </source>
</evidence>
<organism evidence="1">
    <name type="scientific">Siphoviridae sp. ct6d71</name>
    <dbReference type="NCBI Taxonomy" id="2826298"/>
    <lineage>
        <taxon>Viruses</taxon>
        <taxon>Duplodnaviria</taxon>
        <taxon>Heunggongvirae</taxon>
        <taxon>Uroviricota</taxon>
        <taxon>Caudoviricetes</taxon>
    </lineage>
</organism>
<protein>
    <submittedName>
        <fullName evidence="1">Uncharacterized protein</fullName>
    </submittedName>
</protein>
<proteinExistence type="predicted"/>
<name>A0A8S5R378_9CAUD</name>